<dbReference type="InterPro" id="IPR046358">
    <property type="entry name" value="Flagellin_C"/>
</dbReference>
<dbReference type="InterPro" id="IPR042187">
    <property type="entry name" value="Flagellin_C_sub2"/>
</dbReference>
<keyword evidence="4" id="KW-0964">Secreted</keyword>
<dbReference type="RefSeq" id="WP_002598010.1">
    <property type="nucleotide sequence ID" value="NZ_KB850956.1"/>
</dbReference>
<accession>N9Y288</accession>
<dbReference type="SUPFAM" id="SSF64518">
    <property type="entry name" value="Phase 1 flagellin"/>
    <property type="match status" value="1"/>
</dbReference>
<name>N9Y288_9CLOT</name>
<gene>
    <name evidence="7" type="ORF">HMPREF1092_01509</name>
</gene>
<evidence type="ECO:0000259" key="5">
    <source>
        <dbReference type="Pfam" id="PF00669"/>
    </source>
</evidence>
<dbReference type="PRINTS" id="PR00207">
    <property type="entry name" value="FLAGELLIN"/>
</dbReference>
<comment type="similarity">
    <text evidence="1 4">Belongs to the bacterial flagellin family.</text>
</comment>
<dbReference type="HOGENOM" id="CLU_011142_2_0_9"/>
<dbReference type="PATRIC" id="fig|999411.4.peg.1485"/>
<dbReference type="Pfam" id="PF00700">
    <property type="entry name" value="Flagellin_C"/>
    <property type="match status" value="1"/>
</dbReference>
<dbReference type="EMBL" id="AGYT01000008">
    <property type="protein sequence ID" value="ENZ02274.1"/>
    <property type="molecule type" value="Genomic_DNA"/>
</dbReference>
<comment type="subcellular location">
    <subcellularLocation>
        <location evidence="4">Secreted</location>
    </subcellularLocation>
    <subcellularLocation>
        <location evidence="4">Bacterial flagellum</location>
    </subcellularLocation>
</comment>
<dbReference type="Gene3D" id="1.20.1330.10">
    <property type="entry name" value="f41 fragment of flagellin, N-terminal domain"/>
    <property type="match status" value="1"/>
</dbReference>
<evidence type="ECO:0000256" key="4">
    <source>
        <dbReference type="RuleBase" id="RU362073"/>
    </source>
</evidence>
<dbReference type="Proteomes" id="UP000013097">
    <property type="component" value="Unassembled WGS sequence"/>
</dbReference>
<organism evidence="7 8">
    <name type="scientific">Clostridium thermobutyricum</name>
    <dbReference type="NCBI Taxonomy" id="29372"/>
    <lineage>
        <taxon>Bacteria</taxon>
        <taxon>Bacillati</taxon>
        <taxon>Bacillota</taxon>
        <taxon>Clostridia</taxon>
        <taxon>Eubacteriales</taxon>
        <taxon>Clostridiaceae</taxon>
        <taxon>Clostridium</taxon>
    </lineage>
</organism>
<protein>
    <recommendedName>
        <fullName evidence="2 4">Flagellin</fullName>
    </recommendedName>
</protein>
<dbReference type="AlphaFoldDB" id="N9Y288"/>
<keyword evidence="3 4" id="KW-0975">Bacterial flagellum</keyword>
<comment type="caution">
    <text evidence="7">The sequence shown here is derived from an EMBL/GenBank/DDBJ whole genome shotgun (WGS) entry which is preliminary data.</text>
</comment>
<evidence type="ECO:0000256" key="2">
    <source>
        <dbReference type="ARBA" id="ARBA00020110"/>
    </source>
</evidence>
<sequence length="287" mass="31770">MRLNTNLNSLNIFRNQKKNEIDNANALRKISSGKKILSAKDNPNKIGQSDELKIKIKSLQMAEKNLQDTNSMLQATDGSLSEISNLLLRMKELTVKGASDINNESDKEIIQAEIDYIKDSIDEIIKGSSFNGRSLIGDIKVSDNNYPNNIKTTSGALSDETITIPKYNLKSQNIVDSKGNSIRDISIKTLEDSNRAIKTVDDGIALVGNVRSIYGSIQKRVENGAEYLNSVNITSEKALSALEDSDIALEIFEYSKSDILINASMALMSQSNKLPKEILSILERIRK</sequence>
<comment type="function">
    <text evidence="4">Flagellin is the subunit protein which polymerizes to form the filaments of bacterial flagella.</text>
</comment>
<proteinExistence type="inferred from homology"/>
<dbReference type="PANTHER" id="PTHR42792">
    <property type="entry name" value="FLAGELLIN"/>
    <property type="match status" value="1"/>
</dbReference>
<dbReference type="GO" id="GO:0005576">
    <property type="term" value="C:extracellular region"/>
    <property type="evidence" value="ECO:0007669"/>
    <property type="project" value="UniProtKB-SubCell"/>
</dbReference>
<dbReference type="GO" id="GO:0005198">
    <property type="term" value="F:structural molecule activity"/>
    <property type="evidence" value="ECO:0007669"/>
    <property type="project" value="UniProtKB-UniRule"/>
</dbReference>
<evidence type="ECO:0000313" key="7">
    <source>
        <dbReference type="EMBL" id="ENZ02274.1"/>
    </source>
</evidence>
<dbReference type="eggNOG" id="COG1344">
    <property type="taxonomic scope" value="Bacteria"/>
</dbReference>
<keyword evidence="8" id="KW-1185">Reference proteome</keyword>
<dbReference type="Pfam" id="PF00669">
    <property type="entry name" value="Flagellin_N"/>
    <property type="match status" value="1"/>
</dbReference>
<evidence type="ECO:0000313" key="8">
    <source>
        <dbReference type="Proteomes" id="UP000013097"/>
    </source>
</evidence>
<feature type="domain" description="Flagellin C-terminal" evidence="6">
    <location>
        <begin position="197"/>
        <end position="282"/>
    </location>
</feature>
<reference evidence="7 8" key="1">
    <citation type="submission" date="2013-01" db="EMBL/GenBank/DDBJ databases">
        <title>The Genome Sequence of Clostridium colicanis 209318.</title>
        <authorList>
            <consortium name="The Broad Institute Genome Sequencing Platform"/>
            <person name="Earl A."/>
            <person name="Ward D."/>
            <person name="Feldgarden M."/>
            <person name="Gevers D."/>
            <person name="Courvalin P."/>
            <person name="Lambert T."/>
            <person name="Walker B."/>
            <person name="Young S.K."/>
            <person name="Zeng Q."/>
            <person name="Gargeya S."/>
            <person name="Fitzgerald M."/>
            <person name="Haas B."/>
            <person name="Abouelleil A."/>
            <person name="Alvarado L."/>
            <person name="Arachchi H.M."/>
            <person name="Berlin A.M."/>
            <person name="Chapman S.B."/>
            <person name="Dewar J."/>
            <person name="Goldberg J."/>
            <person name="Griggs A."/>
            <person name="Gujja S."/>
            <person name="Hansen M."/>
            <person name="Howarth C."/>
            <person name="Imamovic A."/>
            <person name="Larimer J."/>
            <person name="McCowan C."/>
            <person name="Murphy C."/>
            <person name="Neiman D."/>
            <person name="Pearson M."/>
            <person name="Priest M."/>
            <person name="Roberts A."/>
            <person name="Saif S."/>
            <person name="Shea T."/>
            <person name="Sisk P."/>
            <person name="Sykes S."/>
            <person name="Wortman J."/>
            <person name="Nusbaum C."/>
            <person name="Birren B."/>
        </authorList>
    </citation>
    <scope>NUCLEOTIDE SEQUENCE [LARGE SCALE GENOMIC DNA]</scope>
    <source>
        <strain evidence="7 8">209318</strain>
    </source>
</reference>
<evidence type="ECO:0000256" key="1">
    <source>
        <dbReference type="ARBA" id="ARBA00005709"/>
    </source>
</evidence>
<feature type="domain" description="Flagellin N-terminal" evidence="5">
    <location>
        <begin position="4"/>
        <end position="137"/>
    </location>
</feature>
<dbReference type="InterPro" id="IPR001029">
    <property type="entry name" value="Flagellin_N"/>
</dbReference>
<dbReference type="GO" id="GO:0009288">
    <property type="term" value="C:bacterial-type flagellum"/>
    <property type="evidence" value="ECO:0007669"/>
    <property type="project" value="UniProtKB-SubCell"/>
</dbReference>
<dbReference type="PANTHER" id="PTHR42792:SF2">
    <property type="entry name" value="FLAGELLIN"/>
    <property type="match status" value="1"/>
</dbReference>
<evidence type="ECO:0000256" key="3">
    <source>
        <dbReference type="ARBA" id="ARBA00023143"/>
    </source>
</evidence>
<dbReference type="InterPro" id="IPR001492">
    <property type="entry name" value="Flagellin"/>
</dbReference>
<evidence type="ECO:0000259" key="6">
    <source>
        <dbReference type="Pfam" id="PF00700"/>
    </source>
</evidence>
<dbReference type="Gene3D" id="6.10.10.10">
    <property type="entry name" value="Flagellar export chaperone, C-terminal domain"/>
    <property type="match status" value="1"/>
</dbReference>